<gene>
    <name evidence="3" type="primary">LOC101497601</name>
</gene>
<dbReference type="PANTHER" id="PTHR31071">
    <property type="entry name" value="GB|AAF24581.1"/>
    <property type="match status" value="1"/>
</dbReference>
<dbReference type="OrthoDB" id="670909at2759"/>
<evidence type="ECO:0000256" key="1">
    <source>
        <dbReference type="SAM" id="Coils"/>
    </source>
</evidence>
<dbReference type="GeneID" id="101497601"/>
<reference evidence="2" key="1">
    <citation type="journal article" date="2013" name="Nat. Biotechnol.">
        <title>Draft genome sequence of chickpea (Cicer arietinum) provides a resource for trait improvement.</title>
        <authorList>
            <person name="Varshney R.K."/>
            <person name="Song C."/>
            <person name="Saxena R.K."/>
            <person name="Azam S."/>
            <person name="Yu S."/>
            <person name="Sharpe A.G."/>
            <person name="Cannon S."/>
            <person name="Baek J."/>
            <person name="Rosen B.D."/>
            <person name="Tar'an B."/>
            <person name="Millan T."/>
            <person name="Zhang X."/>
            <person name="Ramsay L.D."/>
            <person name="Iwata A."/>
            <person name="Wang Y."/>
            <person name="Nelson W."/>
            <person name="Farmer A.D."/>
            <person name="Gaur P.M."/>
            <person name="Soderlund C."/>
            <person name="Penmetsa R.V."/>
            <person name="Xu C."/>
            <person name="Bharti A.K."/>
            <person name="He W."/>
            <person name="Winter P."/>
            <person name="Zhao S."/>
            <person name="Hane J.K."/>
            <person name="Carrasquilla-Garcia N."/>
            <person name="Condie J.A."/>
            <person name="Upadhyaya H.D."/>
            <person name="Luo M.C."/>
            <person name="Thudi M."/>
            <person name="Gowda C.L."/>
            <person name="Singh N.P."/>
            <person name="Lichtenzveig J."/>
            <person name="Gali K.K."/>
            <person name="Rubio J."/>
            <person name="Nadarajan N."/>
            <person name="Dolezel J."/>
            <person name="Bansal K.C."/>
            <person name="Xu X."/>
            <person name="Edwards D."/>
            <person name="Zhang G."/>
            <person name="Kahl G."/>
            <person name="Gil J."/>
            <person name="Singh K.B."/>
            <person name="Datta S.K."/>
            <person name="Jackson S.A."/>
            <person name="Wang J."/>
            <person name="Cook D.R."/>
        </authorList>
    </citation>
    <scope>NUCLEOTIDE SEQUENCE [LARGE SCALE GENOMIC DNA]</scope>
    <source>
        <strain evidence="2">cv. CDC Frontier</strain>
    </source>
</reference>
<evidence type="ECO:0000313" key="3">
    <source>
        <dbReference type="RefSeq" id="XP_012569531.1"/>
    </source>
</evidence>
<dbReference type="STRING" id="3827.A0A1S3E387"/>
<keyword evidence="2" id="KW-1185">Reference proteome</keyword>
<dbReference type="InterPro" id="IPR043424">
    <property type="entry name" value="BLT-like"/>
</dbReference>
<protein>
    <submittedName>
        <fullName evidence="3">Uncharacterized protein At5g41620-like</fullName>
    </submittedName>
</protein>
<dbReference type="PANTHER" id="PTHR31071:SF9">
    <property type="entry name" value="INTRACELLULAR PROTEIN TRANSPORT PROTEIN USO1-RELATED"/>
    <property type="match status" value="1"/>
</dbReference>
<name>A0A1S3E387_CICAR</name>
<proteinExistence type="predicted"/>
<dbReference type="RefSeq" id="XP_012569531.1">
    <property type="nucleotide sequence ID" value="XM_012714077.2"/>
</dbReference>
<dbReference type="AlphaFoldDB" id="A0A1S3E387"/>
<dbReference type="Proteomes" id="UP000087171">
    <property type="component" value="Chromosome Ca3"/>
</dbReference>
<organism evidence="2 3">
    <name type="scientific">Cicer arietinum</name>
    <name type="common">Chickpea</name>
    <name type="synonym">Garbanzo</name>
    <dbReference type="NCBI Taxonomy" id="3827"/>
    <lineage>
        <taxon>Eukaryota</taxon>
        <taxon>Viridiplantae</taxon>
        <taxon>Streptophyta</taxon>
        <taxon>Embryophyta</taxon>
        <taxon>Tracheophyta</taxon>
        <taxon>Spermatophyta</taxon>
        <taxon>Magnoliopsida</taxon>
        <taxon>eudicotyledons</taxon>
        <taxon>Gunneridae</taxon>
        <taxon>Pentapetalae</taxon>
        <taxon>rosids</taxon>
        <taxon>fabids</taxon>
        <taxon>Fabales</taxon>
        <taxon>Fabaceae</taxon>
        <taxon>Papilionoideae</taxon>
        <taxon>50 kb inversion clade</taxon>
        <taxon>NPAAA clade</taxon>
        <taxon>Hologalegina</taxon>
        <taxon>IRL clade</taxon>
        <taxon>Cicereae</taxon>
        <taxon>Cicer</taxon>
    </lineage>
</organism>
<reference evidence="3" key="2">
    <citation type="submission" date="2025-08" db="UniProtKB">
        <authorList>
            <consortium name="RefSeq"/>
        </authorList>
    </citation>
    <scope>IDENTIFICATION</scope>
    <source>
        <tissue evidence="3">Etiolated seedlings</tissue>
    </source>
</reference>
<sequence length="535" mass="61408">MERREKLKLGVVVGKIRGRSSTPPPTWRLEFPSSQQNAKIKNTFQHEFLNFSTSTLSARNLCAKLWEIHSHCPSHQPASAWGLRRRVQASLDRNGSALPSVSPASRRSLMEVRPDNNVNHISSLDSNKGKIGIGESSCIPKSSRELVKVLNRIWCLEEQHASNIAIAKAMKMELDLSHAQIKELLQEKKKNKLEMDNIMKHITEDKLVRKNKEHDDMIKGVVQSVKEEIEDERRLRKHSESLHQKLTRELSEVKTLFRGTLNDLERERKERILLENFFDDFAKGVRGYEHEETHSIVDKLRVDIETFLRTKRSIDSKKYSTSSTKELKEIYPCLNSLDSFQLKETINSPHNAAEQDSIGSDIFEQKRTNEKGPNKLNYRLHNSNAREIYKEKKRNKNSVSKQVLSKETPKEYRHMHKNVVKNMSCEIGGSNTTLLNAPMVSNVFETIQGPQESDRTRTKRINSVHNHKVDNIVGNSSMSSEGDKVYPESFCRENSCVCSTVTVNASPVKQWKTTLIIPDFNKSQSHYKLSKGVKR</sequence>
<accession>A0A1S3E387</accession>
<feature type="coiled-coil region" evidence="1">
    <location>
        <begin position="167"/>
        <end position="201"/>
    </location>
</feature>
<keyword evidence="1" id="KW-0175">Coiled coil</keyword>
<evidence type="ECO:0000313" key="2">
    <source>
        <dbReference type="Proteomes" id="UP000087171"/>
    </source>
</evidence>
<dbReference type="KEGG" id="cam:101497601"/>